<dbReference type="EMBL" id="NHYE01005284">
    <property type="protein sequence ID" value="PPQ75156.1"/>
    <property type="molecule type" value="Genomic_DNA"/>
</dbReference>
<feature type="compositionally biased region" description="Low complexity" evidence="1">
    <location>
        <begin position="147"/>
        <end position="161"/>
    </location>
</feature>
<feature type="region of interest" description="Disordered" evidence="1">
    <location>
        <begin position="501"/>
        <end position="526"/>
    </location>
</feature>
<dbReference type="AlphaFoldDB" id="A0A409W9G1"/>
<keyword evidence="3" id="KW-1185">Reference proteome</keyword>
<gene>
    <name evidence="2" type="ORF">CVT26_012193</name>
</gene>
<dbReference type="OrthoDB" id="2664977at2759"/>
<sequence length="526" mass="57684">MASEDIEMITQNLDAAAVAASLQAETVQEETTEKTMTDLKRQRTATTPGGVHRPWKRHENVGKEAQPDSDTEVPATDSPSVTRKRGNPPTQEEIDFFTKPSAPRPASRTLHSARTTIGVIPQPNFTPPTRDASTNATPRTGSTLPVSASAPPAARRQAPSQEGTKFTFVPKAHAEGVNEPIPVDPIPRFTPPCISRSSRRPTNWMNLPKDYELFELNALPNALEEPGTGGFPYNQGADSAFLRSLISPSDLAFYDEMKETKIFVYQPNGIDVNGTKMAVKKFIVALTDNDEISVAFPARSTTAHEKDPYPLIVSGLTSDQATTLCYLGCAGIPGTVCFFTPYEGLAHEIVMALTNYSLEATLRDERKVEVSVSGHLLRDPNILAFLRLNSSNLGPNISAEEARKAVADSVVARAQIWKEKNKEDVTLFYIYIKPPTTAPEKVNEWRRYLRSRKYPSKDGTGIPDRMPHCALCHSFDHPLSLCPYPSVTGWHASNPVGFFPRQDQVNPLSTGDKGGKKGNNSSKVKV</sequence>
<proteinExistence type="predicted"/>
<reference evidence="2 3" key="1">
    <citation type="journal article" date="2018" name="Evol. Lett.">
        <title>Horizontal gene cluster transfer increased hallucinogenic mushroom diversity.</title>
        <authorList>
            <person name="Reynolds H.T."/>
            <person name="Vijayakumar V."/>
            <person name="Gluck-Thaler E."/>
            <person name="Korotkin H.B."/>
            <person name="Matheny P.B."/>
            <person name="Slot J.C."/>
        </authorList>
    </citation>
    <scope>NUCLEOTIDE SEQUENCE [LARGE SCALE GENOMIC DNA]</scope>
    <source>
        <strain evidence="2 3">SRW20</strain>
    </source>
</reference>
<feature type="compositionally biased region" description="Basic and acidic residues" evidence="1">
    <location>
        <begin position="31"/>
        <end position="41"/>
    </location>
</feature>
<comment type="caution">
    <text evidence="2">The sequence shown here is derived from an EMBL/GenBank/DDBJ whole genome shotgun (WGS) entry which is preliminary data.</text>
</comment>
<feature type="compositionally biased region" description="Polar residues" evidence="1">
    <location>
        <begin position="131"/>
        <end position="146"/>
    </location>
</feature>
<evidence type="ECO:0000313" key="2">
    <source>
        <dbReference type="EMBL" id="PPQ75156.1"/>
    </source>
</evidence>
<evidence type="ECO:0000313" key="3">
    <source>
        <dbReference type="Proteomes" id="UP000284706"/>
    </source>
</evidence>
<organism evidence="2 3">
    <name type="scientific">Gymnopilus dilepis</name>
    <dbReference type="NCBI Taxonomy" id="231916"/>
    <lineage>
        <taxon>Eukaryota</taxon>
        <taxon>Fungi</taxon>
        <taxon>Dikarya</taxon>
        <taxon>Basidiomycota</taxon>
        <taxon>Agaricomycotina</taxon>
        <taxon>Agaricomycetes</taxon>
        <taxon>Agaricomycetidae</taxon>
        <taxon>Agaricales</taxon>
        <taxon>Agaricineae</taxon>
        <taxon>Hymenogastraceae</taxon>
        <taxon>Gymnopilus</taxon>
    </lineage>
</organism>
<dbReference type="Proteomes" id="UP000284706">
    <property type="component" value="Unassembled WGS sequence"/>
</dbReference>
<dbReference type="InParanoid" id="A0A409W9G1"/>
<name>A0A409W9G1_9AGAR</name>
<evidence type="ECO:0000256" key="1">
    <source>
        <dbReference type="SAM" id="MobiDB-lite"/>
    </source>
</evidence>
<feature type="compositionally biased region" description="Basic and acidic residues" evidence="1">
    <location>
        <begin position="57"/>
        <end position="66"/>
    </location>
</feature>
<dbReference type="STRING" id="231916.A0A409W9G1"/>
<feature type="region of interest" description="Disordered" evidence="1">
    <location>
        <begin position="26"/>
        <end position="162"/>
    </location>
</feature>
<protein>
    <submittedName>
        <fullName evidence="2">Uncharacterized protein</fullName>
    </submittedName>
</protein>
<accession>A0A409W9G1</accession>